<protein>
    <recommendedName>
        <fullName evidence="16">Cora-domain-containing protein</fullName>
    </recommendedName>
</protein>
<comment type="catalytic activity">
    <reaction evidence="10">
        <text>Mg(2+)(in) = Mg(2+)(out)</text>
        <dbReference type="Rhea" id="RHEA:29827"/>
        <dbReference type="ChEBI" id="CHEBI:18420"/>
    </reaction>
</comment>
<keyword evidence="7 13" id="KW-1133">Transmembrane helix</keyword>
<dbReference type="AlphaFoldDB" id="A0A139AEG4"/>
<evidence type="ECO:0000256" key="11">
    <source>
        <dbReference type="ARBA" id="ARBA00045497"/>
    </source>
</evidence>
<feature type="compositionally biased region" description="Acidic residues" evidence="12">
    <location>
        <begin position="128"/>
        <end position="142"/>
    </location>
</feature>
<dbReference type="Gene3D" id="1.20.58.340">
    <property type="entry name" value="Magnesium transport protein CorA, transmembrane region"/>
    <property type="match status" value="2"/>
</dbReference>
<dbReference type="OrthoDB" id="165352at2759"/>
<dbReference type="Gene3D" id="3.30.460.20">
    <property type="entry name" value="CorA soluble domain-like"/>
    <property type="match status" value="1"/>
</dbReference>
<feature type="transmembrane region" description="Helical" evidence="13">
    <location>
        <begin position="672"/>
        <end position="692"/>
    </location>
</feature>
<dbReference type="InterPro" id="IPR045863">
    <property type="entry name" value="CorA_TM1_TM2"/>
</dbReference>
<feature type="compositionally biased region" description="Polar residues" evidence="12">
    <location>
        <begin position="39"/>
        <end position="60"/>
    </location>
</feature>
<dbReference type="STRING" id="1344416.A0A139AEG4"/>
<feature type="compositionally biased region" description="Polar residues" evidence="12">
    <location>
        <begin position="86"/>
        <end position="96"/>
    </location>
</feature>
<dbReference type="InterPro" id="IPR002523">
    <property type="entry name" value="MgTranspt_CorA/ZnTranspt_ZntB"/>
</dbReference>
<evidence type="ECO:0000256" key="5">
    <source>
        <dbReference type="ARBA" id="ARBA00022692"/>
    </source>
</evidence>
<dbReference type="SUPFAM" id="SSF143865">
    <property type="entry name" value="CorA soluble domain-like"/>
    <property type="match status" value="1"/>
</dbReference>
<sequence length="701" mass="77707">MEGGPPEERTPLLSEIVSPQPVYAKTPPRPGSRPPSTSVLSKRIQSSSPEAGPTLGTTQHAIDVDRESTGTPQQVRFSGESDRSSTDQSNKSLKSSRTANGGLRRRMRRASLSLAHSLGIGKPPSDELYTETEDSDDSESDESTWGRGDHPDDGGTSNGSHSEPTNKSPLGRFKSLAKRGRKKHRKKPSHHVRETSSEAGSVSVSWPRPGAEQGADFRVDQPLLAKIHSASHVTVVDYSAENVQIHDMGNDDVEDFITAIPRPSWAKVRWINVDGLSWDVVRPMASHYGIHPLATEDIFNNHRIKCDSYENHMYLSMVLIAISERDAASADAGRKQGSNSSTSSASQGITQRYPFKSDSLDSALSPAYADQFNASPVTEPAFPSLWGKEEARGVPGSFVNHRRTSSGLSSAHLIGHKHVRRKPKFRYHTVSRTSILNRDTDTAFLDARALARNYEITIEQVSFVLMKNGTLITFFNRASDLVTPPIYARLRQPQTLLRSSQDASFLVNSLIDDLVDHSLHVIDFYGSEVARMEIKVLDEPKMRYTKELHLIQAELNLLKRTLSATHTVVSSLSNRAAVPGNDQPGGFDLVTKLTRTYLSDVLDNCATCVENIDSLDRVAEDLINLIFNSLAFYQNQTMQTLTVANIIFLPLTFLAGVYGTNFDNIPELSWKFGYAYFWGLCLFVAAGLILFFRTRRWFVSI</sequence>
<feature type="compositionally biased region" description="Low complexity" evidence="12">
    <location>
        <begin position="110"/>
        <end position="119"/>
    </location>
</feature>
<feature type="region of interest" description="Disordered" evidence="12">
    <location>
        <begin position="1"/>
        <end position="213"/>
    </location>
</feature>
<dbReference type="OMA" id="RELHAMQ"/>
<feature type="compositionally biased region" description="Basic residues" evidence="12">
    <location>
        <begin position="175"/>
        <end position="190"/>
    </location>
</feature>
<evidence type="ECO:0000256" key="7">
    <source>
        <dbReference type="ARBA" id="ARBA00022989"/>
    </source>
</evidence>
<evidence type="ECO:0000256" key="9">
    <source>
        <dbReference type="ARBA" id="ARBA00023136"/>
    </source>
</evidence>
<evidence type="ECO:0000256" key="4">
    <source>
        <dbReference type="ARBA" id="ARBA00022475"/>
    </source>
</evidence>
<evidence type="ECO:0000256" key="2">
    <source>
        <dbReference type="ARBA" id="ARBA00009765"/>
    </source>
</evidence>
<dbReference type="EMBL" id="KQ965765">
    <property type="protein sequence ID" value="KXS14984.1"/>
    <property type="molecule type" value="Genomic_DNA"/>
</dbReference>
<comment type="similarity">
    <text evidence="2">Belongs to the CorA metal ion transporter (MIT) (TC 1.A.35) family.</text>
</comment>
<feature type="compositionally biased region" description="Polar residues" evidence="12">
    <location>
        <begin position="158"/>
        <end position="168"/>
    </location>
</feature>
<keyword evidence="15" id="KW-1185">Reference proteome</keyword>
<dbReference type="PANTHER" id="PTHR46494">
    <property type="entry name" value="CORA FAMILY METAL ION TRANSPORTER (EUROFUNG)"/>
    <property type="match status" value="1"/>
</dbReference>
<keyword evidence="4" id="KW-1003">Cell membrane</keyword>
<proteinExistence type="inferred from homology"/>
<keyword evidence="3" id="KW-0813">Transport</keyword>
<dbReference type="Proteomes" id="UP000070544">
    <property type="component" value="Unassembled WGS sequence"/>
</dbReference>
<dbReference type="GO" id="GO:0000287">
    <property type="term" value="F:magnesium ion binding"/>
    <property type="evidence" value="ECO:0007669"/>
    <property type="project" value="TreeGrafter"/>
</dbReference>
<name>A0A139AEG4_GONPJ</name>
<evidence type="ECO:0008006" key="16">
    <source>
        <dbReference type="Google" id="ProtNLM"/>
    </source>
</evidence>
<dbReference type="PANTHER" id="PTHR46494:SF1">
    <property type="entry name" value="CORA FAMILY METAL ION TRANSPORTER (EUROFUNG)"/>
    <property type="match status" value="1"/>
</dbReference>
<comment type="function">
    <text evidence="11">Mediates influx of magnesium ions. Alternates between open and closed states. Activated by low cytoplasmic Mg(2+) levels. Inactive when cytoplasmic Mg(2+) levels are high.</text>
</comment>
<reference evidence="14 15" key="1">
    <citation type="journal article" date="2015" name="Genome Biol. Evol.">
        <title>Phylogenomic analyses indicate that early fungi evolved digesting cell walls of algal ancestors of land plants.</title>
        <authorList>
            <person name="Chang Y."/>
            <person name="Wang S."/>
            <person name="Sekimoto S."/>
            <person name="Aerts A.L."/>
            <person name="Choi C."/>
            <person name="Clum A."/>
            <person name="LaButti K.M."/>
            <person name="Lindquist E.A."/>
            <person name="Yee Ngan C."/>
            <person name="Ohm R.A."/>
            <person name="Salamov A.A."/>
            <person name="Grigoriev I.V."/>
            <person name="Spatafora J.W."/>
            <person name="Berbee M.L."/>
        </authorList>
    </citation>
    <scope>NUCLEOTIDE SEQUENCE [LARGE SCALE GENOMIC DNA]</scope>
    <source>
        <strain evidence="14 15">JEL478</strain>
    </source>
</reference>
<dbReference type="GO" id="GO:0015095">
    <property type="term" value="F:magnesium ion transmembrane transporter activity"/>
    <property type="evidence" value="ECO:0007669"/>
    <property type="project" value="TreeGrafter"/>
</dbReference>
<evidence type="ECO:0000313" key="14">
    <source>
        <dbReference type="EMBL" id="KXS14984.1"/>
    </source>
</evidence>
<evidence type="ECO:0000256" key="6">
    <source>
        <dbReference type="ARBA" id="ARBA00022842"/>
    </source>
</evidence>
<evidence type="ECO:0000256" key="8">
    <source>
        <dbReference type="ARBA" id="ARBA00023065"/>
    </source>
</evidence>
<evidence type="ECO:0000256" key="3">
    <source>
        <dbReference type="ARBA" id="ARBA00022448"/>
    </source>
</evidence>
<keyword evidence="9 13" id="KW-0472">Membrane</keyword>
<feature type="compositionally biased region" description="Basic and acidic residues" evidence="12">
    <location>
        <begin position="1"/>
        <end position="10"/>
    </location>
</feature>
<keyword evidence="6" id="KW-0460">Magnesium</keyword>
<dbReference type="GO" id="GO:0050897">
    <property type="term" value="F:cobalt ion binding"/>
    <property type="evidence" value="ECO:0007669"/>
    <property type="project" value="TreeGrafter"/>
</dbReference>
<feature type="transmembrane region" description="Helical" evidence="13">
    <location>
        <begin position="641"/>
        <end position="660"/>
    </location>
</feature>
<dbReference type="GO" id="GO:0005886">
    <property type="term" value="C:plasma membrane"/>
    <property type="evidence" value="ECO:0007669"/>
    <property type="project" value="UniProtKB-SubCell"/>
</dbReference>
<accession>A0A139AEG4</accession>
<comment type="subcellular location">
    <subcellularLocation>
        <location evidence="1">Cell membrane</location>
        <topology evidence="1">Multi-pass membrane protein</topology>
    </subcellularLocation>
</comment>
<evidence type="ECO:0000256" key="12">
    <source>
        <dbReference type="SAM" id="MobiDB-lite"/>
    </source>
</evidence>
<dbReference type="Pfam" id="PF01544">
    <property type="entry name" value="CorA"/>
    <property type="match status" value="1"/>
</dbReference>
<dbReference type="GO" id="GO:0015087">
    <property type="term" value="F:cobalt ion transmembrane transporter activity"/>
    <property type="evidence" value="ECO:0007669"/>
    <property type="project" value="TreeGrafter"/>
</dbReference>
<dbReference type="FunFam" id="1.20.58.340:FF:000004">
    <property type="entry name" value="Magnesium transport protein CorA"/>
    <property type="match status" value="1"/>
</dbReference>
<dbReference type="InterPro" id="IPR045861">
    <property type="entry name" value="CorA_cytoplasmic_dom"/>
</dbReference>
<keyword evidence="8" id="KW-0406">Ion transport</keyword>
<organism evidence="14 15">
    <name type="scientific">Gonapodya prolifera (strain JEL478)</name>
    <name type="common">Monoblepharis prolifera</name>
    <dbReference type="NCBI Taxonomy" id="1344416"/>
    <lineage>
        <taxon>Eukaryota</taxon>
        <taxon>Fungi</taxon>
        <taxon>Fungi incertae sedis</taxon>
        <taxon>Chytridiomycota</taxon>
        <taxon>Chytridiomycota incertae sedis</taxon>
        <taxon>Monoblepharidomycetes</taxon>
        <taxon>Monoblepharidales</taxon>
        <taxon>Gonapodyaceae</taxon>
        <taxon>Gonapodya</taxon>
    </lineage>
</organism>
<evidence type="ECO:0000256" key="13">
    <source>
        <dbReference type="SAM" id="Phobius"/>
    </source>
</evidence>
<dbReference type="SUPFAM" id="SSF144083">
    <property type="entry name" value="Magnesium transport protein CorA, transmembrane region"/>
    <property type="match status" value="1"/>
</dbReference>
<keyword evidence="5 13" id="KW-0812">Transmembrane</keyword>
<evidence type="ECO:0000313" key="15">
    <source>
        <dbReference type="Proteomes" id="UP000070544"/>
    </source>
</evidence>
<evidence type="ECO:0000256" key="1">
    <source>
        <dbReference type="ARBA" id="ARBA00004651"/>
    </source>
</evidence>
<gene>
    <name evidence="14" type="ORF">M427DRAFT_155643</name>
</gene>
<evidence type="ECO:0000256" key="10">
    <source>
        <dbReference type="ARBA" id="ARBA00034269"/>
    </source>
</evidence>